<evidence type="ECO:0000259" key="5">
    <source>
        <dbReference type="SMART" id="SM00479"/>
    </source>
</evidence>
<evidence type="ECO:0000256" key="1">
    <source>
        <dbReference type="ARBA" id="ARBA00022722"/>
    </source>
</evidence>
<organism evidence="6 7">
    <name type="scientific">Raineyella fluvialis</name>
    <dbReference type="NCBI Taxonomy" id="2662261"/>
    <lineage>
        <taxon>Bacteria</taxon>
        <taxon>Bacillati</taxon>
        <taxon>Actinomycetota</taxon>
        <taxon>Actinomycetes</taxon>
        <taxon>Propionibacteriales</taxon>
        <taxon>Propionibacteriaceae</taxon>
        <taxon>Raineyella</taxon>
    </lineage>
</organism>
<dbReference type="GO" id="GO:0008408">
    <property type="term" value="F:3'-5' exonuclease activity"/>
    <property type="evidence" value="ECO:0007669"/>
    <property type="project" value="TreeGrafter"/>
</dbReference>
<evidence type="ECO:0000256" key="2">
    <source>
        <dbReference type="ARBA" id="ARBA00022801"/>
    </source>
</evidence>
<keyword evidence="1" id="KW-0540">Nuclease</keyword>
<name>A0A5Q2F613_9ACTN</name>
<dbReference type="Pfam" id="PF00929">
    <property type="entry name" value="RNase_T"/>
    <property type="match status" value="1"/>
</dbReference>
<protein>
    <recommendedName>
        <fullName evidence="5">Exonuclease domain-containing protein</fullName>
    </recommendedName>
</protein>
<dbReference type="AlphaFoldDB" id="A0A5Q2F613"/>
<dbReference type="InterPro" id="IPR012337">
    <property type="entry name" value="RNaseH-like_sf"/>
</dbReference>
<dbReference type="RefSeq" id="WP_153570910.1">
    <property type="nucleotide sequence ID" value="NZ_CP045725.1"/>
</dbReference>
<dbReference type="EMBL" id="CP045725">
    <property type="protein sequence ID" value="QGF22400.1"/>
    <property type="molecule type" value="Genomic_DNA"/>
</dbReference>
<reference evidence="6 7" key="1">
    <citation type="submission" date="2019-10" db="EMBL/GenBank/DDBJ databases">
        <title>Genomic analysis of Raineyella sp. CBA3103.</title>
        <authorList>
            <person name="Roh S.W."/>
        </authorList>
    </citation>
    <scope>NUCLEOTIDE SEQUENCE [LARGE SCALE GENOMIC DNA]</scope>
    <source>
        <strain evidence="6 7">CBA3103</strain>
    </source>
</reference>
<sequence>MAWPFSAEGRLRRTATALPEGSLRTALTTPPPGARTPLADLPLLAVDMETTGLDPRHDRILSIGWVPIDGVVIRLGGAGQVLVSGEELGETGVGQSATVHGLTDDRLQQGVPLAVALERLLGALAGRVLLAHHAPLEVGFLVAACQRLWGVRTDPPVVDTMRLHRRVIAPGFDDEPRGDDLRLWNARARYGLPPSGAHDALDDALAAAELYLAQIAELGLESADLRAVRS</sequence>
<keyword evidence="2" id="KW-0378">Hydrolase</keyword>
<dbReference type="SMART" id="SM00479">
    <property type="entry name" value="EXOIII"/>
    <property type="match status" value="1"/>
</dbReference>
<dbReference type="GO" id="GO:0005829">
    <property type="term" value="C:cytosol"/>
    <property type="evidence" value="ECO:0007669"/>
    <property type="project" value="TreeGrafter"/>
</dbReference>
<proteinExistence type="predicted"/>
<feature type="domain" description="Exonuclease" evidence="5">
    <location>
        <begin position="42"/>
        <end position="220"/>
    </location>
</feature>
<accession>A0A5Q2F613</accession>
<feature type="region of interest" description="Disordered" evidence="4">
    <location>
        <begin position="14"/>
        <end position="34"/>
    </location>
</feature>
<evidence type="ECO:0000256" key="3">
    <source>
        <dbReference type="ARBA" id="ARBA00022839"/>
    </source>
</evidence>
<dbReference type="KEGG" id="rain:Rai3103_00410"/>
<evidence type="ECO:0000256" key="4">
    <source>
        <dbReference type="SAM" id="MobiDB-lite"/>
    </source>
</evidence>
<keyword evidence="3" id="KW-0269">Exonuclease</keyword>
<dbReference type="CDD" id="cd06127">
    <property type="entry name" value="DEDDh"/>
    <property type="match status" value="1"/>
</dbReference>
<dbReference type="Gene3D" id="3.30.420.10">
    <property type="entry name" value="Ribonuclease H-like superfamily/Ribonuclease H"/>
    <property type="match status" value="1"/>
</dbReference>
<dbReference type="PANTHER" id="PTHR30231">
    <property type="entry name" value="DNA POLYMERASE III SUBUNIT EPSILON"/>
    <property type="match status" value="1"/>
</dbReference>
<evidence type="ECO:0000313" key="7">
    <source>
        <dbReference type="Proteomes" id="UP000386847"/>
    </source>
</evidence>
<dbReference type="GO" id="GO:0003676">
    <property type="term" value="F:nucleic acid binding"/>
    <property type="evidence" value="ECO:0007669"/>
    <property type="project" value="InterPro"/>
</dbReference>
<dbReference type="PANTHER" id="PTHR30231:SF4">
    <property type="entry name" value="PROTEIN NEN2"/>
    <property type="match status" value="1"/>
</dbReference>
<dbReference type="InterPro" id="IPR013520">
    <property type="entry name" value="Ribonucl_H"/>
</dbReference>
<dbReference type="InterPro" id="IPR036397">
    <property type="entry name" value="RNaseH_sf"/>
</dbReference>
<dbReference type="Proteomes" id="UP000386847">
    <property type="component" value="Chromosome"/>
</dbReference>
<keyword evidence="7" id="KW-1185">Reference proteome</keyword>
<gene>
    <name evidence="6" type="ORF">Rai3103_00410</name>
</gene>
<evidence type="ECO:0000313" key="6">
    <source>
        <dbReference type="EMBL" id="QGF22400.1"/>
    </source>
</evidence>
<dbReference type="SUPFAM" id="SSF53098">
    <property type="entry name" value="Ribonuclease H-like"/>
    <property type="match status" value="1"/>
</dbReference>